<dbReference type="STRING" id="1675527.AIOL_003967"/>
<evidence type="ECO:0000313" key="1">
    <source>
        <dbReference type="EMBL" id="KMW58986.1"/>
    </source>
</evidence>
<dbReference type="InterPro" id="IPR019587">
    <property type="entry name" value="Polyketide_cyclase/dehydratase"/>
</dbReference>
<accession>A0A0J9E8D4</accession>
<evidence type="ECO:0000313" key="2">
    <source>
        <dbReference type="Proteomes" id="UP000037178"/>
    </source>
</evidence>
<dbReference type="InterPro" id="IPR023393">
    <property type="entry name" value="START-like_dom_sf"/>
</dbReference>
<dbReference type="Proteomes" id="UP000037178">
    <property type="component" value="Unassembled WGS sequence"/>
</dbReference>
<organism evidence="1 2">
    <name type="scientific">Candidatus Rhodobacter oscarellae</name>
    <dbReference type="NCBI Taxonomy" id="1675527"/>
    <lineage>
        <taxon>Bacteria</taxon>
        <taxon>Pseudomonadati</taxon>
        <taxon>Pseudomonadota</taxon>
        <taxon>Alphaproteobacteria</taxon>
        <taxon>Rhodobacterales</taxon>
        <taxon>Rhodobacter group</taxon>
        <taxon>Rhodobacter</taxon>
    </lineage>
</organism>
<dbReference type="AlphaFoldDB" id="A0A0J9E8D4"/>
<gene>
    <name evidence="1" type="ORF">AIOL_003967</name>
</gene>
<sequence>MRILLRLLTGIVLLVAVLALGSFLLPREVAVARSVTIDAAPEAVFPHVNSLQKTEAWSPWMQRDPEVKLDYAGPEAGVGNKMTWASEDPQVGNGTQEITLSVENEKVETALDFGPMGTAKASFTLAAAGEGTEITWGFVTDTGYNPMARYMGMMMDRWVGADYETGLGNLKSLVEGG</sequence>
<reference evidence="1 2" key="1">
    <citation type="submission" date="2015-06" db="EMBL/GenBank/DDBJ databases">
        <title>Draft genome sequence of an Alphaproteobacteria species associated to the Mediterranean sponge Oscarella lobularis.</title>
        <authorList>
            <person name="Jourda C."/>
            <person name="Santini S."/>
            <person name="Claverie J.-M."/>
        </authorList>
    </citation>
    <scope>NUCLEOTIDE SEQUENCE [LARGE SCALE GENOMIC DNA]</scope>
    <source>
        <strain evidence="1">IGS</strain>
    </source>
</reference>
<proteinExistence type="predicted"/>
<dbReference type="SUPFAM" id="SSF55961">
    <property type="entry name" value="Bet v1-like"/>
    <property type="match status" value="1"/>
</dbReference>
<dbReference type="PATRIC" id="fig|1675527.3.peg.4159"/>
<name>A0A0J9E8D4_9RHOB</name>
<dbReference type="Pfam" id="PF10604">
    <property type="entry name" value="Polyketide_cyc2"/>
    <property type="match status" value="1"/>
</dbReference>
<dbReference type="OrthoDB" id="9807923at2"/>
<dbReference type="RefSeq" id="WP_049644532.1">
    <property type="nucleotide sequence ID" value="NZ_LFTY01000002.1"/>
</dbReference>
<dbReference type="EMBL" id="LFTY01000002">
    <property type="protein sequence ID" value="KMW58986.1"/>
    <property type="molecule type" value="Genomic_DNA"/>
</dbReference>
<keyword evidence="2" id="KW-1185">Reference proteome</keyword>
<dbReference type="Gene3D" id="3.30.530.20">
    <property type="match status" value="1"/>
</dbReference>
<protein>
    <submittedName>
        <fullName evidence="1">Uncharacterized protein</fullName>
    </submittedName>
</protein>
<dbReference type="CDD" id="cd07818">
    <property type="entry name" value="SRPBCC_1"/>
    <property type="match status" value="1"/>
</dbReference>
<comment type="caution">
    <text evidence="1">The sequence shown here is derived from an EMBL/GenBank/DDBJ whole genome shotgun (WGS) entry which is preliminary data.</text>
</comment>